<dbReference type="Pfam" id="PF19036">
    <property type="entry name" value="Fuz_longin_1"/>
    <property type="match status" value="1"/>
</dbReference>
<dbReference type="InterPro" id="IPR043970">
    <property type="entry name" value="FUZ/MON1/HPS1_longin_3"/>
</dbReference>
<evidence type="ECO:0000259" key="5">
    <source>
        <dbReference type="Pfam" id="PF19036"/>
    </source>
</evidence>
<keyword evidence="9" id="KW-1185">Reference proteome</keyword>
<dbReference type="Proteomes" id="UP000675881">
    <property type="component" value="Chromosome 7"/>
</dbReference>
<dbReference type="OrthoDB" id="74835at2759"/>
<proteinExistence type="inferred from homology"/>
<dbReference type="Pfam" id="PF19038">
    <property type="entry name" value="Fuz_longin_3"/>
    <property type="match status" value="1"/>
</dbReference>
<dbReference type="PANTHER" id="PTHR13559">
    <property type="entry name" value="INTRACELLULAR TRAFFIC PROTEIN-RELATED"/>
    <property type="match status" value="1"/>
</dbReference>
<dbReference type="InterPro" id="IPR043972">
    <property type="entry name" value="FUZ/MON1/HPS1_longin_1"/>
</dbReference>
<gene>
    <name evidence="8" type="ORF">LSAA_13329</name>
</gene>
<feature type="domain" description="FUZ/MON1/HPS1 second Longin" evidence="6">
    <location>
        <begin position="172"/>
        <end position="256"/>
    </location>
</feature>
<feature type="domain" description="FUZ/MON1/HPS1 third Longin" evidence="7">
    <location>
        <begin position="291"/>
        <end position="421"/>
    </location>
</feature>
<protein>
    <submittedName>
        <fullName evidence="8">FUZ</fullName>
    </submittedName>
</protein>
<reference evidence="8" key="1">
    <citation type="submission" date="2021-02" db="EMBL/GenBank/DDBJ databases">
        <authorList>
            <person name="Bekaert M."/>
        </authorList>
    </citation>
    <scope>NUCLEOTIDE SEQUENCE</scope>
    <source>
        <strain evidence="8">IoA-00</strain>
    </source>
</reference>
<evidence type="ECO:0000313" key="8">
    <source>
        <dbReference type="EMBL" id="CAF2999906.1"/>
    </source>
</evidence>
<sequence length="421" mass="47239">MSAYISCITVSGGVPILNRRFGKNLKPLTFPQLASLNGVALFGKTIDVTLLTSRSKDCKFLWRDYHGSLRLILVTNNDSLSDIHCHRLLDYVFLSMILVVGFEDLIMQKNIDRVKRDLRASYGLIDTLIANLQPNEKISTNFGDLVGSVDCVISTDANNVQNYLDSFTESVDSTYGCVFIDGKIVTSTKNWWGLHPDELTLLSLIVQINSESTISDIPIFLPIKSPTVPFRLVSAELIHGVRVAVLCGPSPSLEEINFQLCKQWHSSFSLLRSVHAIIPRGFPPFQINTCILGFLLVNLEKRRVLSSMQPHFQKTTSSTVSHDELPSSQGAVMQPSRKLDLLRSFYKNVVGPIFPDILILNNHNVDENGDPHSSRVSHSKVLHPVRETYLCSEYHKCYATQIGQYQMFCLFVAGIPNHNMR</sequence>
<organism evidence="8 9">
    <name type="scientific">Lepeophtheirus salmonis</name>
    <name type="common">Salmon louse</name>
    <name type="synonym">Caligus salmonis</name>
    <dbReference type="NCBI Taxonomy" id="72036"/>
    <lineage>
        <taxon>Eukaryota</taxon>
        <taxon>Metazoa</taxon>
        <taxon>Ecdysozoa</taxon>
        <taxon>Arthropoda</taxon>
        <taxon>Crustacea</taxon>
        <taxon>Multicrustacea</taxon>
        <taxon>Hexanauplia</taxon>
        <taxon>Copepoda</taxon>
        <taxon>Siphonostomatoida</taxon>
        <taxon>Caligidae</taxon>
        <taxon>Lepeophtheirus</taxon>
    </lineage>
</organism>
<evidence type="ECO:0000256" key="4">
    <source>
        <dbReference type="ARBA" id="ARBA00023212"/>
    </source>
</evidence>
<dbReference type="GO" id="GO:0005856">
    <property type="term" value="C:cytoskeleton"/>
    <property type="evidence" value="ECO:0007669"/>
    <property type="project" value="UniProtKB-SubCell"/>
</dbReference>
<name>A0A7R8D2B9_LEPSM</name>
<evidence type="ECO:0000313" key="9">
    <source>
        <dbReference type="Proteomes" id="UP000675881"/>
    </source>
</evidence>
<dbReference type="InterPro" id="IPR043971">
    <property type="entry name" value="FUZ/MON1/HPS1_longin_2"/>
</dbReference>
<dbReference type="GO" id="GO:1905515">
    <property type="term" value="P:non-motile cilium assembly"/>
    <property type="evidence" value="ECO:0007669"/>
    <property type="project" value="TreeGrafter"/>
</dbReference>
<evidence type="ECO:0000256" key="3">
    <source>
        <dbReference type="ARBA" id="ARBA00022490"/>
    </source>
</evidence>
<accession>A0A7R8D2B9</accession>
<keyword evidence="3" id="KW-0963">Cytoplasm</keyword>
<evidence type="ECO:0000256" key="2">
    <source>
        <dbReference type="ARBA" id="ARBA00008550"/>
    </source>
</evidence>
<comment type="subcellular location">
    <subcellularLocation>
        <location evidence="1">Cytoplasm</location>
        <location evidence="1">Cytoskeleton</location>
    </subcellularLocation>
</comment>
<dbReference type="GO" id="GO:0016192">
    <property type="term" value="P:vesicle-mediated transport"/>
    <property type="evidence" value="ECO:0007669"/>
    <property type="project" value="InterPro"/>
</dbReference>
<dbReference type="PANTHER" id="PTHR13559:SF1">
    <property type="entry name" value="PROTEIN FUZZY HOMOLOG"/>
    <property type="match status" value="1"/>
</dbReference>
<dbReference type="InterPro" id="IPR026069">
    <property type="entry name" value="Fuzzy"/>
</dbReference>
<feature type="domain" description="FUZ/MON1/HPS1 first Longin" evidence="5">
    <location>
        <begin position="7"/>
        <end position="128"/>
    </location>
</feature>
<dbReference type="EMBL" id="HG994586">
    <property type="protein sequence ID" value="CAF2999906.1"/>
    <property type="molecule type" value="Genomic_DNA"/>
</dbReference>
<dbReference type="Pfam" id="PF19037">
    <property type="entry name" value="Fuz_longin_2"/>
    <property type="match status" value="1"/>
</dbReference>
<dbReference type="AlphaFoldDB" id="A0A7R8D2B9"/>
<comment type="similarity">
    <text evidence="2">Belongs to the fuzzy family.</text>
</comment>
<evidence type="ECO:0000259" key="6">
    <source>
        <dbReference type="Pfam" id="PF19037"/>
    </source>
</evidence>
<evidence type="ECO:0000256" key="1">
    <source>
        <dbReference type="ARBA" id="ARBA00004245"/>
    </source>
</evidence>
<keyword evidence="4" id="KW-0206">Cytoskeleton</keyword>
<evidence type="ECO:0000259" key="7">
    <source>
        <dbReference type="Pfam" id="PF19038"/>
    </source>
</evidence>